<dbReference type="EMBL" id="CP029522">
    <property type="protein sequence ID" value="AYU78916.1"/>
    <property type="molecule type" value="Genomic_DNA"/>
</dbReference>
<dbReference type="VEuPathDB" id="TriTrypDB:LdCL_230009400"/>
<protein>
    <submittedName>
        <fullName evidence="1">Uncharacterized protein</fullName>
    </submittedName>
</protein>
<dbReference type="VEuPathDB" id="TriTrypDB:LdBPK_230400.1"/>
<name>A0A3Q8IFQ9_LEIDO</name>
<gene>
    <name evidence="1" type="ORF">LdCL_230009400</name>
</gene>
<evidence type="ECO:0000313" key="1">
    <source>
        <dbReference type="EMBL" id="AYU78916.1"/>
    </source>
</evidence>
<dbReference type="Proteomes" id="UP000274082">
    <property type="component" value="Chromosome 23"/>
</dbReference>
<accession>A0A3Q8IFQ9</accession>
<keyword evidence="2" id="KW-1185">Reference proteome</keyword>
<sequence>MSCIPTQQPLNEVELLMQELQLRMTRTAEASPRLYAALQEPRAIYAILAEFFESQLEQSRRAKDVALEAADVRRVWAFCLEALAFSCATYDTNAAPSSSALSHAQAPAQSLDDFVRGAPSLPLEALQSGAPVVDANSVARAPSAAATPSSPCTARSEARRTSVFSILRSGFAGMMDLAYVADQRLQRPSSSGAISVVSLAALAASLVPTLDRVQAVRLTAQIADDVVDSRITSSDGSTVPPCSRSAVATLLAGVWHIWGVLDAAHSPTLYSLGQRLFQQFATPAHGRMAPNVSPVSFAAWLQRALRENNGALHQQLYADAEGSTPPAKKSAGKVDAAATRATKDHNTAAVTEDVAAVSDFWAWLAS</sequence>
<dbReference type="AlphaFoldDB" id="A0A3Q8IFQ9"/>
<organism evidence="1 2">
    <name type="scientific">Leishmania donovani</name>
    <dbReference type="NCBI Taxonomy" id="5661"/>
    <lineage>
        <taxon>Eukaryota</taxon>
        <taxon>Discoba</taxon>
        <taxon>Euglenozoa</taxon>
        <taxon>Kinetoplastea</taxon>
        <taxon>Metakinetoplastina</taxon>
        <taxon>Trypanosomatida</taxon>
        <taxon>Trypanosomatidae</taxon>
        <taxon>Leishmaniinae</taxon>
        <taxon>Leishmania</taxon>
    </lineage>
</organism>
<evidence type="ECO:0000313" key="2">
    <source>
        <dbReference type="Proteomes" id="UP000274082"/>
    </source>
</evidence>
<dbReference type="VEuPathDB" id="TriTrypDB:LDHU3_23.0580"/>
<dbReference type="OrthoDB" id="273381at2759"/>
<reference evidence="1 2" key="1">
    <citation type="journal article" date="2018" name="Sci. Rep.">
        <title>A complete Leishmania donovani reference genome identifies novel genetic variations associated with virulence.</title>
        <authorList>
            <person name="Lypaczewski P."/>
            <person name="Hoshizaki J."/>
            <person name="Zhang W.-W."/>
            <person name="McCall L.-I."/>
            <person name="Torcivia-Rodriguez J."/>
            <person name="Simonyan V."/>
            <person name="Kaur A."/>
            <person name="Dewar K."/>
            <person name="Matlashewski G."/>
        </authorList>
    </citation>
    <scope>NUCLEOTIDE SEQUENCE [LARGE SCALE GENOMIC DNA]</scope>
    <source>
        <strain evidence="1 2">LdCL</strain>
    </source>
</reference>
<proteinExistence type="predicted"/>